<name>A0A8S9JBE6_BRACR</name>
<keyword evidence="6" id="KW-0479">Metal-binding</keyword>
<evidence type="ECO:0000256" key="1">
    <source>
        <dbReference type="ARBA" id="ARBA00001946"/>
    </source>
</evidence>
<comment type="similarity">
    <text evidence="2">Belongs to the ITPK1 family.</text>
</comment>
<accession>A0A8S9JBE6</accession>
<dbReference type="EC" id="2.7.1.159" evidence="4"/>
<evidence type="ECO:0000256" key="5">
    <source>
        <dbReference type="ARBA" id="ARBA00022679"/>
    </source>
</evidence>
<feature type="domain" description="Inositol 1,3,4-trisphosphate 5/6-kinase ATP-grasp" evidence="11">
    <location>
        <begin position="59"/>
        <end position="151"/>
    </location>
</feature>
<dbReference type="InterPro" id="IPR008656">
    <property type="entry name" value="Inositol_tetrakis-P_1-kinase"/>
</dbReference>
<dbReference type="Pfam" id="PF05770">
    <property type="entry name" value="Ins134_P3_kin"/>
    <property type="match status" value="1"/>
</dbReference>
<evidence type="ECO:0000256" key="9">
    <source>
        <dbReference type="ARBA" id="ARBA00022840"/>
    </source>
</evidence>
<dbReference type="Gene3D" id="3.30.470.20">
    <property type="entry name" value="ATP-grasp fold, B domain"/>
    <property type="match status" value="1"/>
</dbReference>
<keyword evidence="5" id="KW-0808">Transferase</keyword>
<dbReference type="GO" id="GO:0052725">
    <property type="term" value="F:inositol-1,3,4-trisphosphate 6-kinase activity"/>
    <property type="evidence" value="ECO:0007669"/>
    <property type="project" value="InterPro"/>
</dbReference>
<dbReference type="PANTHER" id="PTHR14217:SF27">
    <property type="entry name" value="INOSITOL-TETRAKISPHOSPHATE 1-KINASE"/>
    <property type="match status" value="1"/>
</dbReference>
<dbReference type="PANTHER" id="PTHR14217">
    <property type="entry name" value="INOSITOL-TETRAKISPHOSPHATE 1-KINASE"/>
    <property type="match status" value="1"/>
</dbReference>
<evidence type="ECO:0000256" key="4">
    <source>
        <dbReference type="ARBA" id="ARBA00012017"/>
    </source>
</evidence>
<evidence type="ECO:0000256" key="8">
    <source>
        <dbReference type="ARBA" id="ARBA00022777"/>
    </source>
</evidence>
<dbReference type="GO" id="GO:0005524">
    <property type="term" value="F:ATP binding"/>
    <property type="evidence" value="ECO:0007669"/>
    <property type="project" value="UniProtKB-KW"/>
</dbReference>
<dbReference type="Proteomes" id="UP000712281">
    <property type="component" value="Unassembled WGS sequence"/>
</dbReference>
<comment type="caution">
    <text evidence="12">The sequence shown here is derived from an EMBL/GenBank/DDBJ whole genome shotgun (WGS) entry which is preliminary data.</text>
</comment>
<dbReference type="GO" id="GO:0032957">
    <property type="term" value="P:inositol trisphosphate metabolic process"/>
    <property type="evidence" value="ECO:0007669"/>
    <property type="project" value="InterPro"/>
</dbReference>
<dbReference type="GO" id="GO:0047325">
    <property type="term" value="F:inositol-3,4,5,6-tetrakisphosphate 1-kinase activity"/>
    <property type="evidence" value="ECO:0007669"/>
    <property type="project" value="InterPro"/>
</dbReference>
<evidence type="ECO:0000259" key="11">
    <source>
        <dbReference type="Pfam" id="PF05770"/>
    </source>
</evidence>
<keyword evidence="8" id="KW-0418">Kinase</keyword>
<evidence type="ECO:0000256" key="3">
    <source>
        <dbReference type="ARBA" id="ARBA00011245"/>
    </source>
</evidence>
<evidence type="ECO:0000313" key="13">
    <source>
        <dbReference type="Proteomes" id="UP000712281"/>
    </source>
</evidence>
<dbReference type="GO" id="GO:0052726">
    <property type="term" value="F:inositol-1,3,4-trisphosphate 5-kinase activity"/>
    <property type="evidence" value="ECO:0007669"/>
    <property type="project" value="InterPro"/>
</dbReference>
<gene>
    <name evidence="12" type="ORF">F2Q68_00003623</name>
</gene>
<dbReference type="InterPro" id="IPR040464">
    <property type="entry name" value="InsP(3)kin_ATP-grasp"/>
</dbReference>
<reference evidence="12" key="1">
    <citation type="submission" date="2019-12" db="EMBL/GenBank/DDBJ databases">
        <title>Genome sequencing and annotation of Brassica cretica.</title>
        <authorList>
            <person name="Studholme D.J."/>
            <person name="Sarris P.F."/>
        </authorList>
    </citation>
    <scope>NUCLEOTIDE SEQUENCE</scope>
    <source>
        <strain evidence="12">PFS-001/15</strain>
        <tissue evidence="12">Leaf</tissue>
    </source>
</reference>
<evidence type="ECO:0000256" key="10">
    <source>
        <dbReference type="ARBA" id="ARBA00022842"/>
    </source>
</evidence>
<organism evidence="12 13">
    <name type="scientific">Brassica cretica</name>
    <name type="common">Mustard</name>
    <dbReference type="NCBI Taxonomy" id="69181"/>
    <lineage>
        <taxon>Eukaryota</taxon>
        <taxon>Viridiplantae</taxon>
        <taxon>Streptophyta</taxon>
        <taxon>Embryophyta</taxon>
        <taxon>Tracheophyta</taxon>
        <taxon>Spermatophyta</taxon>
        <taxon>Magnoliopsida</taxon>
        <taxon>eudicotyledons</taxon>
        <taxon>Gunneridae</taxon>
        <taxon>Pentapetalae</taxon>
        <taxon>rosids</taxon>
        <taxon>malvids</taxon>
        <taxon>Brassicales</taxon>
        <taxon>Brassicaceae</taxon>
        <taxon>Brassiceae</taxon>
        <taxon>Brassica</taxon>
    </lineage>
</organism>
<evidence type="ECO:0000256" key="7">
    <source>
        <dbReference type="ARBA" id="ARBA00022741"/>
    </source>
</evidence>
<comment type="cofactor">
    <cofactor evidence="1">
        <name>Mg(2+)</name>
        <dbReference type="ChEBI" id="CHEBI:18420"/>
    </cofactor>
</comment>
<dbReference type="GO" id="GO:0000287">
    <property type="term" value="F:magnesium ion binding"/>
    <property type="evidence" value="ECO:0007669"/>
    <property type="project" value="InterPro"/>
</dbReference>
<evidence type="ECO:0000256" key="2">
    <source>
        <dbReference type="ARBA" id="ARBA00009601"/>
    </source>
</evidence>
<dbReference type="GO" id="GO:0005737">
    <property type="term" value="C:cytoplasm"/>
    <property type="evidence" value="ECO:0007669"/>
    <property type="project" value="TreeGrafter"/>
</dbReference>
<evidence type="ECO:0000313" key="12">
    <source>
        <dbReference type="EMBL" id="KAF2579531.1"/>
    </source>
</evidence>
<comment type="subunit">
    <text evidence="3">Monomer.</text>
</comment>
<dbReference type="AlphaFoldDB" id="A0A8S9JBE6"/>
<sequence>MRVEEEEDNMVPQGNEADGEMVLDTASSQHQEEKLVIGYALTSKKKQSFLQPKLEVLARVVRRYSLPNVSNVEKEKVAGVFQFPRVSSAAASVDKTDLDPRVAELPPKPLLEGLVRELRSRLGLRLFNIDMIREHGSQDVFYVIDINYFPGKVWKDARLRAGVH</sequence>
<keyword evidence="10" id="KW-0460">Magnesium</keyword>
<protein>
    <recommendedName>
        <fullName evidence="4">inositol-1,3,4-trisphosphate 5/6-kinase</fullName>
        <ecNumber evidence="4">2.7.1.159</ecNumber>
    </recommendedName>
</protein>
<proteinExistence type="inferred from homology"/>
<dbReference type="EMBL" id="QGKW02001660">
    <property type="protein sequence ID" value="KAF2579531.1"/>
    <property type="molecule type" value="Genomic_DNA"/>
</dbReference>
<keyword evidence="7" id="KW-0547">Nucleotide-binding</keyword>
<keyword evidence="9" id="KW-0067">ATP-binding</keyword>
<evidence type="ECO:0000256" key="6">
    <source>
        <dbReference type="ARBA" id="ARBA00022723"/>
    </source>
</evidence>